<keyword evidence="2 7" id="KW-0349">Heme</keyword>
<evidence type="ECO:0008006" key="10">
    <source>
        <dbReference type="Google" id="ProtNLM"/>
    </source>
</evidence>
<dbReference type="PROSITE" id="PS00086">
    <property type="entry name" value="CYTOCHROME_P450"/>
    <property type="match status" value="1"/>
</dbReference>
<proteinExistence type="inferred from homology"/>
<dbReference type="InterPro" id="IPR036396">
    <property type="entry name" value="Cyt_P450_sf"/>
</dbReference>
<keyword evidence="9" id="KW-1185">Reference proteome</keyword>
<dbReference type="PRINTS" id="PR00463">
    <property type="entry name" value="EP450I"/>
</dbReference>
<reference evidence="8" key="1">
    <citation type="submission" date="2022-12" db="EMBL/GenBank/DDBJ databases">
        <title>New Phytohabitans aurantiacus sp. RD004123 nov., an actinomycete isolated from soil.</title>
        <authorList>
            <person name="Triningsih D.W."/>
            <person name="Harunari E."/>
            <person name="Igarashi Y."/>
        </authorList>
    </citation>
    <scope>NUCLEOTIDE SEQUENCE</scope>
    <source>
        <strain evidence="8">RD004123</strain>
    </source>
</reference>
<dbReference type="Pfam" id="PF00067">
    <property type="entry name" value="p450"/>
    <property type="match status" value="1"/>
</dbReference>
<organism evidence="8 9">
    <name type="scientific">Phytohabitans aurantiacus</name>
    <dbReference type="NCBI Taxonomy" id="3016789"/>
    <lineage>
        <taxon>Bacteria</taxon>
        <taxon>Bacillati</taxon>
        <taxon>Actinomycetota</taxon>
        <taxon>Actinomycetes</taxon>
        <taxon>Micromonosporales</taxon>
        <taxon>Micromonosporaceae</taxon>
    </lineage>
</organism>
<accession>A0ABQ5RBI6</accession>
<name>A0ABQ5RBI6_9ACTN</name>
<keyword evidence="4 7" id="KW-0560">Oxidoreductase</keyword>
<evidence type="ECO:0000256" key="5">
    <source>
        <dbReference type="ARBA" id="ARBA00023004"/>
    </source>
</evidence>
<comment type="caution">
    <text evidence="8">The sequence shown here is derived from an EMBL/GenBank/DDBJ whole genome shotgun (WGS) entry which is preliminary data.</text>
</comment>
<protein>
    <recommendedName>
        <fullName evidence="10">Cytochrome P450</fullName>
    </recommendedName>
</protein>
<dbReference type="InterPro" id="IPR050196">
    <property type="entry name" value="Cytochrome_P450_Monoox"/>
</dbReference>
<comment type="similarity">
    <text evidence="1 7">Belongs to the cytochrome P450 family.</text>
</comment>
<dbReference type="PRINTS" id="PR00385">
    <property type="entry name" value="P450"/>
</dbReference>
<evidence type="ECO:0000256" key="6">
    <source>
        <dbReference type="ARBA" id="ARBA00023033"/>
    </source>
</evidence>
<dbReference type="InterPro" id="IPR017972">
    <property type="entry name" value="Cyt_P450_CS"/>
</dbReference>
<evidence type="ECO:0000313" key="8">
    <source>
        <dbReference type="EMBL" id="GLI03282.1"/>
    </source>
</evidence>
<evidence type="ECO:0000256" key="4">
    <source>
        <dbReference type="ARBA" id="ARBA00023002"/>
    </source>
</evidence>
<evidence type="ECO:0000256" key="7">
    <source>
        <dbReference type="RuleBase" id="RU000461"/>
    </source>
</evidence>
<dbReference type="SUPFAM" id="SSF48264">
    <property type="entry name" value="Cytochrome P450"/>
    <property type="match status" value="1"/>
</dbReference>
<dbReference type="PANTHER" id="PTHR24291:SF50">
    <property type="entry name" value="BIFUNCTIONAL ALBAFLAVENONE MONOOXYGENASE_TERPENE SYNTHASE"/>
    <property type="match status" value="1"/>
</dbReference>
<dbReference type="EMBL" id="BSDI01000081">
    <property type="protein sequence ID" value="GLI03282.1"/>
    <property type="molecule type" value="Genomic_DNA"/>
</dbReference>
<gene>
    <name evidence="8" type="ORF">Pa4123_85600</name>
</gene>
<evidence type="ECO:0000256" key="1">
    <source>
        <dbReference type="ARBA" id="ARBA00010617"/>
    </source>
</evidence>
<keyword evidence="5 7" id="KW-0408">Iron</keyword>
<dbReference type="Gene3D" id="1.10.630.10">
    <property type="entry name" value="Cytochrome P450"/>
    <property type="match status" value="1"/>
</dbReference>
<dbReference type="InterPro" id="IPR002401">
    <property type="entry name" value="Cyt_P450_E_grp-I"/>
</dbReference>
<evidence type="ECO:0000256" key="3">
    <source>
        <dbReference type="ARBA" id="ARBA00022723"/>
    </source>
</evidence>
<keyword evidence="3 7" id="KW-0479">Metal-binding</keyword>
<evidence type="ECO:0000313" key="9">
    <source>
        <dbReference type="Proteomes" id="UP001144280"/>
    </source>
</evidence>
<dbReference type="PANTHER" id="PTHR24291">
    <property type="entry name" value="CYTOCHROME P450 FAMILY 4"/>
    <property type="match status" value="1"/>
</dbReference>
<dbReference type="InterPro" id="IPR001128">
    <property type="entry name" value="Cyt_P450"/>
</dbReference>
<dbReference type="Proteomes" id="UP001144280">
    <property type="component" value="Unassembled WGS sequence"/>
</dbReference>
<evidence type="ECO:0000256" key="2">
    <source>
        <dbReference type="ARBA" id="ARBA00022617"/>
    </source>
</evidence>
<keyword evidence="6 7" id="KW-0503">Monooxygenase</keyword>
<sequence>MDLGWFRPHLLTHPDHVQHVLRDNTANYVRDGQGMFWRPIRRLLGDGILSDGPIWQASRRNLQPLFSAKHVDSLVDRMADVLASAVAELEQRVVPGQPVDAGVEMSRIVYLTMIKLFFEDRISPEQADRLVPALDAIATSITFRLLVPFVPNYVPMPGDRTFRRAVRTIDEIIFPIVREVRSAPGSGDDIISTLWQARGDSGEPLTEQQVRDDVVAMFGAATETTSVVLTWLWPLLDAHPEMAARLYGEVAAVVGDGRVRREHVPRLRYTRMVLDELLRLYPAGWLFPRTAVATDAIGGVRIKAGSTVLISPFLTHRMPAFWERPLEFDPERFAPESAVHRHRYAYFPFGGGPHQCIGRHVFAAEAPLIVASILSRFRPHVTSGQPRPQAAASLRTGAPVLMTLSPAERRMAA</sequence>